<protein>
    <submittedName>
        <fullName evidence="1">DNA binding domain, excisionase family</fullName>
    </submittedName>
</protein>
<proteinExistence type="predicted"/>
<dbReference type="Proteomes" id="UP000588277">
    <property type="component" value="Unassembled WGS sequence"/>
</dbReference>
<name>A0A7Y0F0S4_9BIFI</name>
<accession>A0A7Y0F0S4</accession>
<dbReference type="EMBL" id="JAAIIH010000001">
    <property type="protein sequence ID" value="NMM99899.1"/>
    <property type="molecule type" value="Genomic_DNA"/>
</dbReference>
<comment type="caution">
    <text evidence="1">The sequence shown here is derived from an EMBL/GenBank/DDBJ whole genome shotgun (WGS) entry which is preliminary data.</text>
</comment>
<organism evidence="1 2">
    <name type="scientific">Bifidobacterium moraviense</name>
    <dbReference type="NCBI Taxonomy" id="2675323"/>
    <lineage>
        <taxon>Bacteria</taxon>
        <taxon>Bacillati</taxon>
        <taxon>Actinomycetota</taxon>
        <taxon>Actinomycetes</taxon>
        <taxon>Bifidobacteriales</taxon>
        <taxon>Bifidobacteriaceae</taxon>
        <taxon>Bifidobacterium</taxon>
    </lineage>
</organism>
<dbReference type="AlphaFoldDB" id="A0A7Y0F0S4"/>
<sequence>MAVMDVPIWEKLALSPDEVSALTGIPVKRIRAEIASGNLTARYVGCQTIHVLRKDLVDWLQVLPTEWK</sequence>
<evidence type="ECO:0000313" key="1">
    <source>
        <dbReference type="EMBL" id="NMM99899.1"/>
    </source>
</evidence>
<evidence type="ECO:0000313" key="2">
    <source>
        <dbReference type="Proteomes" id="UP000588277"/>
    </source>
</evidence>
<reference evidence="1 2" key="1">
    <citation type="submission" date="2020-02" db="EMBL/GenBank/DDBJ databases">
        <title>Characterization of phylogenetic diversity of novel bifidobacterial species isolated in Czech ZOOs.</title>
        <authorList>
            <person name="Lugli G.A."/>
            <person name="Vera N.B."/>
            <person name="Ventura M."/>
        </authorList>
    </citation>
    <scope>NUCLEOTIDE SEQUENCE [LARGE SCALE GENOMIC DNA]</scope>
    <source>
        <strain evidence="1 2">DSM 109958</strain>
    </source>
</reference>
<gene>
    <name evidence="1" type="ORF">G1C96_0477</name>
</gene>
<dbReference type="RefSeq" id="WP_169275039.1">
    <property type="nucleotide sequence ID" value="NZ_JAAIIH010000001.1"/>
</dbReference>
<keyword evidence="2" id="KW-1185">Reference proteome</keyword>